<keyword evidence="16" id="KW-1185">Reference proteome</keyword>
<accession>A0A7W5E3Q1</accession>
<comment type="similarity">
    <text evidence="1">Belongs to the helicase family. RecQ subfamily.</text>
</comment>
<dbReference type="GO" id="GO:0009378">
    <property type="term" value="F:four-way junction helicase activity"/>
    <property type="evidence" value="ECO:0007669"/>
    <property type="project" value="TreeGrafter"/>
</dbReference>
<evidence type="ECO:0000256" key="12">
    <source>
        <dbReference type="ARBA" id="ARBA00044550"/>
    </source>
</evidence>
<dbReference type="InterPro" id="IPR002464">
    <property type="entry name" value="DNA/RNA_helicase_DEAH_CS"/>
</dbReference>
<dbReference type="CDD" id="cd17920">
    <property type="entry name" value="DEXHc_RecQ"/>
    <property type="match status" value="1"/>
</dbReference>
<dbReference type="GO" id="GO:0005737">
    <property type="term" value="C:cytoplasm"/>
    <property type="evidence" value="ECO:0007669"/>
    <property type="project" value="TreeGrafter"/>
</dbReference>
<evidence type="ECO:0000313" key="15">
    <source>
        <dbReference type="EMBL" id="MBB3209194.1"/>
    </source>
</evidence>
<keyword evidence="3" id="KW-0547">Nucleotide-binding</keyword>
<dbReference type="InterPro" id="IPR011545">
    <property type="entry name" value="DEAD/DEAH_box_helicase_dom"/>
</dbReference>
<dbReference type="InterPro" id="IPR032284">
    <property type="entry name" value="RecQ_Zn-bd"/>
</dbReference>
<dbReference type="FunFam" id="3.40.50.300:FF:001389">
    <property type="entry name" value="ATP-dependent DNA helicase RecQ"/>
    <property type="match status" value="1"/>
</dbReference>
<dbReference type="GO" id="GO:0003677">
    <property type="term" value="F:DNA binding"/>
    <property type="evidence" value="ECO:0007669"/>
    <property type="project" value="UniProtKB-KW"/>
</dbReference>
<protein>
    <recommendedName>
        <fullName evidence="11">ATP-dependent DNA helicase RecQ</fullName>
        <ecNumber evidence="10">5.6.2.4</ecNumber>
    </recommendedName>
    <alternativeName>
        <fullName evidence="12">DNA 3'-5' helicase RecQ</fullName>
    </alternativeName>
</protein>
<keyword evidence="2" id="KW-0479">Metal-binding</keyword>
<dbReference type="InterPro" id="IPR027417">
    <property type="entry name" value="P-loop_NTPase"/>
</dbReference>
<dbReference type="SMART" id="SM00490">
    <property type="entry name" value="HELICc"/>
    <property type="match status" value="1"/>
</dbReference>
<dbReference type="NCBIfam" id="TIGR00614">
    <property type="entry name" value="recQ_fam"/>
    <property type="match status" value="1"/>
</dbReference>
<dbReference type="GO" id="GO:0046872">
    <property type="term" value="F:metal ion binding"/>
    <property type="evidence" value="ECO:0007669"/>
    <property type="project" value="UniProtKB-KW"/>
</dbReference>
<dbReference type="PROSITE" id="PS00690">
    <property type="entry name" value="DEAH_ATP_HELICASE"/>
    <property type="match status" value="1"/>
</dbReference>
<keyword evidence="4 15" id="KW-0378">Hydrolase</keyword>
<gene>
    <name evidence="15" type="ORF">FHS27_005032</name>
</gene>
<evidence type="ECO:0000256" key="4">
    <source>
        <dbReference type="ARBA" id="ARBA00022801"/>
    </source>
</evidence>
<dbReference type="Proteomes" id="UP000536179">
    <property type="component" value="Unassembled WGS sequence"/>
</dbReference>
<feature type="domain" description="Helicase C-terminal" evidence="14">
    <location>
        <begin position="224"/>
        <end position="374"/>
    </location>
</feature>
<evidence type="ECO:0000313" key="16">
    <source>
        <dbReference type="Proteomes" id="UP000536179"/>
    </source>
</evidence>
<dbReference type="PROSITE" id="PS51194">
    <property type="entry name" value="HELICASE_CTER"/>
    <property type="match status" value="1"/>
</dbReference>
<evidence type="ECO:0000256" key="1">
    <source>
        <dbReference type="ARBA" id="ARBA00005446"/>
    </source>
</evidence>
<dbReference type="PANTHER" id="PTHR13710:SF105">
    <property type="entry name" value="ATP-DEPENDENT DNA HELICASE Q1"/>
    <property type="match status" value="1"/>
</dbReference>
<dbReference type="PANTHER" id="PTHR13710">
    <property type="entry name" value="DNA HELICASE RECQ FAMILY MEMBER"/>
    <property type="match status" value="1"/>
</dbReference>
<evidence type="ECO:0000256" key="5">
    <source>
        <dbReference type="ARBA" id="ARBA00022806"/>
    </source>
</evidence>
<evidence type="ECO:0000256" key="11">
    <source>
        <dbReference type="ARBA" id="ARBA00044535"/>
    </source>
</evidence>
<reference evidence="15 16" key="1">
    <citation type="submission" date="2020-08" db="EMBL/GenBank/DDBJ databases">
        <title>Genomic Encyclopedia of Type Strains, Phase III (KMG-III): the genomes of soil and plant-associated and newly described type strains.</title>
        <authorList>
            <person name="Whitman W."/>
        </authorList>
    </citation>
    <scope>NUCLEOTIDE SEQUENCE [LARGE SCALE GENOMIC DNA]</scope>
    <source>
        <strain evidence="15 16">CECT 8075</strain>
    </source>
</reference>
<comment type="catalytic activity">
    <reaction evidence="9">
        <text>Couples ATP hydrolysis with the unwinding of duplex DNA by translocating in the 3'-5' direction.</text>
        <dbReference type="EC" id="5.6.2.4"/>
    </reaction>
</comment>
<dbReference type="GO" id="GO:0030894">
    <property type="term" value="C:replisome"/>
    <property type="evidence" value="ECO:0007669"/>
    <property type="project" value="TreeGrafter"/>
</dbReference>
<keyword evidence="8" id="KW-0413">Isomerase</keyword>
<evidence type="ECO:0000256" key="6">
    <source>
        <dbReference type="ARBA" id="ARBA00022840"/>
    </source>
</evidence>
<dbReference type="Gene3D" id="3.40.50.300">
    <property type="entry name" value="P-loop containing nucleotide triphosphate hydrolases"/>
    <property type="match status" value="2"/>
</dbReference>
<organism evidence="15 16">
    <name type="scientific">Aporhodopirellula rubra</name>
    <dbReference type="NCBI Taxonomy" id="980271"/>
    <lineage>
        <taxon>Bacteria</taxon>
        <taxon>Pseudomonadati</taxon>
        <taxon>Planctomycetota</taxon>
        <taxon>Planctomycetia</taxon>
        <taxon>Pirellulales</taxon>
        <taxon>Pirellulaceae</taxon>
        <taxon>Aporhodopirellula</taxon>
    </lineage>
</organism>
<evidence type="ECO:0000256" key="8">
    <source>
        <dbReference type="ARBA" id="ARBA00023235"/>
    </source>
</evidence>
<evidence type="ECO:0000256" key="2">
    <source>
        <dbReference type="ARBA" id="ARBA00022723"/>
    </source>
</evidence>
<comment type="caution">
    <text evidence="15">The sequence shown here is derived from an EMBL/GenBank/DDBJ whole genome shotgun (WGS) entry which is preliminary data.</text>
</comment>
<name>A0A7W5E3Q1_9BACT</name>
<dbReference type="EC" id="5.6.2.4" evidence="10"/>
<evidence type="ECO:0000256" key="3">
    <source>
        <dbReference type="ARBA" id="ARBA00022741"/>
    </source>
</evidence>
<dbReference type="Pfam" id="PF00271">
    <property type="entry name" value="Helicase_C"/>
    <property type="match status" value="1"/>
</dbReference>
<dbReference type="GO" id="GO:0043138">
    <property type="term" value="F:3'-5' DNA helicase activity"/>
    <property type="evidence" value="ECO:0007669"/>
    <property type="project" value="UniProtKB-EC"/>
</dbReference>
<sequence>MTDLITELLHDTFHLDEFRPGQRETCEAIIAGRDTIAVLPTGSGKSLCYQLPAMVREGATLVVSPLISLAKDQADHLEALGLPTVILNSTRTRKQIADARDQVRSGKIEFVLTTPERLQRSDICDLLAEVGVGLIVVDEAHCVSQWGHDFRPDYLALPYVRGKLSEGKYHPAVIALTATAGEKTLDEIRKTLQLSNPAVVRSGVVRTNLKLQVCRSHSADEKLSLLQRALKIEGELERTEPAIVYCATTKIAESLAAKFDGLCYHGKMRKADRESAQNEFMNGKPSVIFATNAFGLGIDKSDIRQVIHYKLPGSLEAYYQEVGRAGRDGNIARCTLIYDRNDLDLQRMFAGGGTESSLLITAHHTLVSGVERFGDDDQTVAVGDLKPISPLGPTQLRNSFHLLASRGIVAPAGRGRWRVLEQTLDYDAADLLALATEARCEDRRVAVQRMVEFAESTTCRWKQLQAYFGDDAEDVDGCRCDQCGGTLSQIA</sequence>
<dbReference type="GO" id="GO:0006281">
    <property type="term" value="P:DNA repair"/>
    <property type="evidence" value="ECO:0007669"/>
    <property type="project" value="TreeGrafter"/>
</dbReference>
<dbReference type="GO" id="GO:0016787">
    <property type="term" value="F:hydrolase activity"/>
    <property type="evidence" value="ECO:0007669"/>
    <property type="project" value="UniProtKB-KW"/>
</dbReference>
<keyword evidence="6" id="KW-0067">ATP-binding</keyword>
<evidence type="ECO:0000256" key="10">
    <source>
        <dbReference type="ARBA" id="ARBA00034808"/>
    </source>
</evidence>
<dbReference type="EMBL" id="JACHXU010000021">
    <property type="protein sequence ID" value="MBB3209194.1"/>
    <property type="molecule type" value="Genomic_DNA"/>
</dbReference>
<dbReference type="Pfam" id="PF16124">
    <property type="entry name" value="RecQ_Zn_bind"/>
    <property type="match status" value="1"/>
</dbReference>
<evidence type="ECO:0000256" key="9">
    <source>
        <dbReference type="ARBA" id="ARBA00034617"/>
    </source>
</evidence>
<proteinExistence type="inferred from homology"/>
<dbReference type="AlphaFoldDB" id="A0A7W5E3Q1"/>
<dbReference type="PROSITE" id="PS51192">
    <property type="entry name" value="HELICASE_ATP_BIND_1"/>
    <property type="match status" value="1"/>
</dbReference>
<dbReference type="GO" id="GO:0006310">
    <property type="term" value="P:DNA recombination"/>
    <property type="evidence" value="ECO:0007669"/>
    <property type="project" value="InterPro"/>
</dbReference>
<keyword evidence="5 15" id="KW-0347">Helicase</keyword>
<evidence type="ECO:0000259" key="13">
    <source>
        <dbReference type="PROSITE" id="PS51192"/>
    </source>
</evidence>
<dbReference type="GO" id="GO:0005524">
    <property type="term" value="F:ATP binding"/>
    <property type="evidence" value="ECO:0007669"/>
    <property type="project" value="UniProtKB-KW"/>
</dbReference>
<keyword evidence="7" id="KW-0238">DNA-binding</keyword>
<feature type="domain" description="Helicase ATP-binding" evidence="13">
    <location>
        <begin position="26"/>
        <end position="198"/>
    </location>
</feature>
<dbReference type="GO" id="GO:0043590">
    <property type="term" value="C:bacterial nucleoid"/>
    <property type="evidence" value="ECO:0007669"/>
    <property type="project" value="TreeGrafter"/>
</dbReference>
<dbReference type="Pfam" id="PF00270">
    <property type="entry name" value="DEAD"/>
    <property type="match status" value="1"/>
</dbReference>
<dbReference type="InterPro" id="IPR014001">
    <property type="entry name" value="Helicase_ATP-bd"/>
</dbReference>
<dbReference type="SMART" id="SM00487">
    <property type="entry name" value="DEXDc"/>
    <property type="match status" value="1"/>
</dbReference>
<dbReference type="RefSeq" id="WP_184307609.1">
    <property type="nucleotide sequence ID" value="NZ_JACHXU010000021.1"/>
</dbReference>
<dbReference type="InterPro" id="IPR001650">
    <property type="entry name" value="Helicase_C-like"/>
</dbReference>
<evidence type="ECO:0000259" key="14">
    <source>
        <dbReference type="PROSITE" id="PS51194"/>
    </source>
</evidence>
<dbReference type="SUPFAM" id="SSF52540">
    <property type="entry name" value="P-loop containing nucleoside triphosphate hydrolases"/>
    <property type="match status" value="1"/>
</dbReference>
<dbReference type="InterPro" id="IPR004589">
    <property type="entry name" value="DNA_helicase_ATP-dep_RecQ"/>
</dbReference>
<evidence type="ECO:0000256" key="7">
    <source>
        <dbReference type="ARBA" id="ARBA00023125"/>
    </source>
</evidence>